<proteinExistence type="predicted"/>
<dbReference type="Gene3D" id="3.40.50.20">
    <property type="match status" value="1"/>
</dbReference>
<sequence length="119" mass="13675">MNEVRCLLPTPYEMRRLLLTMNQVWRLKPTGNQPNEGIYEHKTFFSEQFHLEVCSGPMDTAFLFELFLQNVNPPKLIVMDTPLNDRPTLSKVLWLGSGGLSIVQAGEFDYSRSQTIKPT</sequence>
<dbReference type="InterPro" id="IPR029062">
    <property type="entry name" value="Class_I_gatase-like"/>
</dbReference>
<dbReference type="Proteomes" id="UP000435112">
    <property type="component" value="Unassembled WGS sequence"/>
</dbReference>
<dbReference type="Proteomes" id="UP000434957">
    <property type="component" value="Unassembled WGS sequence"/>
</dbReference>
<dbReference type="EMBL" id="QXFT01004006">
    <property type="protein sequence ID" value="KAE9280925.1"/>
    <property type="molecule type" value="Genomic_DNA"/>
</dbReference>
<dbReference type="EMBL" id="QXFV01001329">
    <property type="protein sequence ID" value="KAE9008572.1"/>
    <property type="molecule type" value="Genomic_DNA"/>
</dbReference>
<organism evidence="3 5">
    <name type="scientific">Phytophthora rubi</name>
    <dbReference type="NCBI Taxonomy" id="129364"/>
    <lineage>
        <taxon>Eukaryota</taxon>
        <taxon>Sar</taxon>
        <taxon>Stramenopiles</taxon>
        <taxon>Oomycota</taxon>
        <taxon>Peronosporomycetes</taxon>
        <taxon>Peronosporales</taxon>
        <taxon>Peronosporaceae</taxon>
        <taxon>Phytophthora</taxon>
    </lineage>
</organism>
<keyword evidence="5" id="KW-1185">Reference proteome</keyword>
<evidence type="ECO:0000313" key="1">
    <source>
        <dbReference type="EMBL" id="KAE9008572.1"/>
    </source>
</evidence>
<dbReference type="Proteomes" id="UP000429607">
    <property type="component" value="Unassembled WGS sequence"/>
</dbReference>
<evidence type="ECO:0000313" key="2">
    <source>
        <dbReference type="EMBL" id="KAE9026090.1"/>
    </source>
</evidence>
<gene>
    <name evidence="1" type="ORF">PR001_g16655</name>
    <name evidence="2" type="ORF">PR002_g11001</name>
    <name evidence="3" type="ORF">PR003_g27822</name>
</gene>
<dbReference type="SUPFAM" id="SSF52317">
    <property type="entry name" value="Class I glutamine amidotransferase-like"/>
    <property type="match status" value="1"/>
</dbReference>
<dbReference type="EMBL" id="QXFU01000644">
    <property type="protein sequence ID" value="KAE9026090.1"/>
    <property type="molecule type" value="Genomic_DNA"/>
</dbReference>
<evidence type="ECO:0000313" key="3">
    <source>
        <dbReference type="EMBL" id="KAE9280925.1"/>
    </source>
</evidence>
<dbReference type="OrthoDB" id="10068979at2759"/>
<name>A0A6A4BXI0_9STRA</name>
<accession>A0A6A4BXI0</accession>
<evidence type="ECO:0000313" key="4">
    <source>
        <dbReference type="Proteomes" id="UP000429607"/>
    </source>
</evidence>
<dbReference type="AlphaFoldDB" id="A0A6A4BXI0"/>
<protein>
    <submittedName>
        <fullName evidence="3">Uncharacterized protein</fullName>
    </submittedName>
</protein>
<evidence type="ECO:0000313" key="6">
    <source>
        <dbReference type="Proteomes" id="UP000435112"/>
    </source>
</evidence>
<evidence type="ECO:0000313" key="5">
    <source>
        <dbReference type="Proteomes" id="UP000434957"/>
    </source>
</evidence>
<reference evidence="3 5" key="1">
    <citation type="submission" date="2018-08" db="EMBL/GenBank/DDBJ databases">
        <title>Genomic investigation of the strawberry pathogen Phytophthora fragariae indicates pathogenicity is determined by transcriptional variation in three key races.</title>
        <authorList>
            <person name="Adams T.M."/>
            <person name="Armitage A.D."/>
            <person name="Sobczyk M.K."/>
            <person name="Bates H.J."/>
            <person name="Dunwell J.M."/>
            <person name="Nellist C.F."/>
            <person name="Harrison R.J."/>
        </authorList>
    </citation>
    <scope>NUCLEOTIDE SEQUENCE [LARGE SCALE GENOMIC DNA]</scope>
    <source>
        <strain evidence="1 4">SCRP249</strain>
        <strain evidence="2 6">SCRP324</strain>
        <strain evidence="3 5">SCRP333</strain>
    </source>
</reference>
<comment type="caution">
    <text evidence="3">The sequence shown here is derived from an EMBL/GenBank/DDBJ whole genome shotgun (WGS) entry which is preliminary data.</text>
</comment>